<evidence type="ECO:0000313" key="9">
    <source>
        <dbReference type="EMBL" id="CAF3014693.1"/>
    </source>
</evidence>
<dbReference type="PROSITE" id="PS50908">
    <property type="entry name" value="RWD"/>
    <property type="match status" value="1"/>
</dbReference>
<keyword evidence="7" id="KW-0862">Zinc</keyword>
<evidence type="ECO:0000256" key="4">
    <source>
        <dbReference type="ARBA" id="ARBA00022737"/>
    </source>
</evidence>
<evidence type="ECO:0000256" key="7">
    <source>
        <dbReference type="ARBA" id="ARBA00022833"/>
    </source>
</evidence>
<dbReference type="SMART" id="SM00674">
    <property type="entry name" value="CENPB"/>
    <property type="match status" value="1"/>
</dbReference>
<organism evidence="9 10">
    <name type="scientific">Lepeophtheirus salmonis</name>
    <name type="common">Salmon louse</name>
    <name type="synonym">Caligus salmonis</name>
    <dbReference type="NCBI Taxonomy" id="72036"/>
    <lineage>
        <taxon>Eukaryota</taxon>
        <taxon>Metazoa</taxon>
        <taxon>Ecdysozoa</taxon>
        <taxon>Arthropoda</taxon>
        <taxon>Crustacea</taxon>
        <taxon>Multicrustacea</taxon>
        <taxon>Hexanauplia</taxon>
        <taxon>Copepoda</taxon>
        <taxon>Siphonostomatoida</taxon>
        <taxon>Caligidae</taxon>
        <taxon>Lepeophtheirus</taxon>
    </lineage>
</organism>
<dbReference type="GO" id="GO:0008270">
    <property type="term" value="F:zinc ion binding"/>
    <property type="evidence" value="ECO:0007669"/>
    <property type="project" value="UniProtKB-KW"/>
</dbReference>
<dbReference type="Pfam" id="PF03221">
    <property type="entry name" value="HTH_Tnp_Tc5"/>
    <property type="match status" value="1"/>
</dbReference>
<dbReference type="InterPro" id="IPR031128">
    <property type="entry name" value="RNF14_RING-HC_Zfn"/>
</dbReference>
<dbReference type="SUPFAM" id="SSF46689">
    <property type="entry name" value="Homeodomain-like"/>
    <property type="match status" value="1"/>
</dbReference>
<comment type="subcellular location">
    <subcellularLocation>
        <location evidence="1">Nucleus</location>
    </subcellularLocation>
</comment>
<reference evidence="9" key="1">
    <citation type="submission" date="2021-02" db="EMBL/GenBank/DDBJ databases">
        <authorList>
            <person name="Bekaert M."/>
        </authorList>
    </citation>
    <scope>NUCLEOTIDE SEQUENCE</scope>
    <source>
        <strain evidence="9">IoA-00</strain>
    </source>
</reference>
<dbReference type="Gene3D" id="3.10.110.10">
    <property type="entry name" value="Ubiquitin Conjugating Enzyme"/>
    <property type="match status" value="1"/>
</dbReference>
<dbReference type="GO" id="GO:0016567">
    <property type="term" value="P:protein ubiquitination"/>
    <property type="evidence" value="ECO:0007669"/>
    <property type="project" value="InterPro"/>
</dbReference>
<dbReference type="InterPro" id="IPR006600">
    <property type="entry name" value="HTH_CenpB_DNA-bd_dom"/>
</dbReference>
<dbReference type="Gene3D" id="3.30.40.10">
    <property type="entry name" value="Zinc/RING finger domain, C3HC4 (zinc finger)"/>
    <property type="match status" value="2"/>
</dbReference>
<dbReference type="Pfam" id="PF05773">
    <property type="entry name" value="RWD"/>
    <property type="match status" value="1"/>
</dbReference>
<keyword evidence="10" id="KW-1185">Reference proteome</keyword>
<evidence type="ECO:0000256" key="3">
    <source>
        <dbReference type="ARBA" id="ARBA00022723"/>
    </source>
</evidence>
<dbReference type="GO" id="GO:0005634">
    <property type="term" value="C:nucleus"/>
    <property type="evidence" value="ECO:0007669"/>
    <property type="project" value="UniProtKB-SubCell"/>
</dbReference>
<dbReference type="InterPro" id="IPR016135">
    <property type="entry name" value="UBQ-conjugating_enzyme/RWD"/>
</dbReference>
<dbReference type="Gene3D" id="1.10.10.60">
    <property type="entry name" value="Homeodomain-like"/>
    <property type="match status" value="1"/>
</dbReference>
<dbReference type="AlphaFoldDB" id="A0A7R8D3K3"/>
<evidence type="ECO:0000313" key="10">
    <source>
        <dbReference type="Proteomes" id="UP000675881"/>
    </source>
</evidence>
<sequence>MDLTEQKDEVMVLYEIYRNKLFEFDAKHSKGQISNAIELNGSVIKIGVSKRTINDNHEREILLSKDLDHIPPISLVFEFPDNYPSLSMPKFSLSCLWLNSKQILLLEEHLESLWNENKGSVILFNWITFLQNEVLEFLDFEKEIIIEEKDVSSLFNTPLKFIQELESYDVSRKEGIFHESLFTCNICFQDKFGKECVQFKGCDHVYCNICMSSYFETKIQEGSESGIVCPTHECSVEALPTQIKELVSEKLYSDYENGLIEMSLRGMIDVIRCPMRHCRVPTIIDLKSNSGECPSFFGKECVQFKGCDHVYCNICMSSYFETKIQEGSESGIVCPTHECSVEALPTQIKELVSEKLYSDYENGLIEMSLRGMIDVIRCPMRHCRICVFVPIVCVPSMDSILARFHAKNNENLWINADDEERKKMMKKYIRKLLVDRRFKYSTVNKRVIEWVMACRSKNVLLTGTLIMEKAATFALSMGLNHFEVSQGWLQKFLSRNQLSNAEGTEVQPDTIEE</sequence>
<evidence type="ECO:0000256" key="2">
    <source>
        <dbReference type="ARBA" id="ARBA00022679"/>
    </source>
</evidence>
<dbReference type="PROSITE" id="PS51873">
    <property type="entry name" value="TRIAD"/>
    <property type="match status" value="1"/>
</dbReference>
<evidence type="ECO:0000256" key="6">
    <source>
        <dbReference type="ARBA" id="ARBA00022786"/>
    </source>
</evidence>
<keyword evidence="2 9" id="KW-0808">Transferase</keyword>
<accession>A0A7R8D3K3</accession>
<protein>
    <submittedName>
        <fullName evidence="9">RNF14</fullName>
        <ecNumber evidence="9">2.3.2.31</ecNumber>
    </submittedName>
</protein>
<dbReference type="InterPro" id="IPR017907">
    <property type="entry name" value="Znf_RING_CS"/>
</dbReference>
<evidence type="ECO:0000256" key="8">
    <source>
        <dbReference type="ARBA" id="ARBA00023125"/>
    </source>
</evidence>
<dbReference type="CDD" id="cd23820">
    <property type="entry name" value="RWD_RNF14"/>
    <property type="match status" value="1"/>
</dbReference>
<dbReference type="EC" id="2.3.2.31" evidence="9"/>
<dbReference type="PROSITE" id="PS00518">
    <property type="entry name" value="ZF_RING_1"/>
    <property type="match status" value="2"/>
</dbReference>
<dbReference type="FunFam" id="3.30.40.10:FF:000137">
    <property type="entry name" value="RanBP-type and C3HC4-type zinc finger-containing protein 1"/>
    <property type="match status" value="2"/>
</dbReference>
<keyword evidence="3" id="KW-0479">Metal-binding</keyword>
<dbReference type="InterPro" id="IPR009057">
    <property type="entry name" value="Homeodomain-like_sf"/>
</dbReference>
<keyword evidence="8" id="KW-0238">DNA-binding</keyword>
<evidence type="ECO:0000256" key="1">
    <source>
        <dbReference type="ARBA" id="ARBA00004123"/>
    </source>
</evidence>
<name>A0A7R8D3K3_LEPSM</name>
<dbReference type="Proteomes" id="UP000675881">
    <property type="component" value="Chromosome 8"/>
</dbReference>
<dbReference type="InterPro" id="IPR006575">
    <property type="entry name" value="RWD_dom"/>
</dbReference>
<dbReference type="GO" id="GO:0003677">
    <property type="term" value="F:DNA binding"/>
    <property type="evidence" value="ECO:0007669"/>
    <property type="project" value="UniProtKB-KW"/>
</dbReference>
<dbReference type="PROSITE" id="PS51253">
    <property type="entry name" value="HTH_CENPB"/>
    <property type="match status" value="1"/>
</dbReference>
<proteinExistence type="predicted"/>
<keyword evidence="9" id="KW-0012">Acyltransferase</keyword>
<dbReference type="InterPro" id="IPR001841">
    <property type="entry name" value="Znf_RING"/>
</dbReference>
<dbReference type="SUPFAM" id="SSF57850">
    <property type="entry name" value="RING/U-box"/>
    <property type="match status" value="2"/>
</dbReference>
<dbReference type="SUPFAM" id="SSF54495">
    <property type="entry name" value="UBC-like"/>
    <property type="match status" value="1"/>
</dbReference>
<dbReference type="CDD" id="cd16628">
    <property type="entry name" value="RING-HC_RBR_RNF14"/>
    <property type="match status" value="2"/>
</dbReference>
<keyword evidence="6" id="KW-0833">Ubl conjugation pathway</keyword>
<dbReference type="InterPro" id="IPR013083">
    <property type="entry name" value="Znf_RING/FYVE/PHD"/>
</dbReference>
<keyword evidence="5" id="KW-0863">Zinc-finger</keyword>
<dbReference type="InterPro" id="IPR031127">
    <property type="entry name" value="E3_UB_ligase_RBR"/>
</dbReference>
<dbReference type="EMBL" id="HG994587">
    <property type="protein sequence ID" value="CAF3014693.1"/>
    <property type="molecule type" value="Genomic_DNA"/>
</dbReference>
<keyword evidence="4" id="KW-0677">Repeat</keyword>
<dbReference type="PANTHER" id="PTHR11685">
    <property type="entry name" value="RBR FAMILY RING FINGER AND IBR DOMAIN-CONTAINING"/>
    <property type="match status" value="1"/>
</dbReference>
<dbReference type="PROSITE" id="PS50089">
    <property type="entry name" value="ZF_RING_2"/>
    <property type="match status" value="1"/>
</dbReference>
<dbReference type="GO" id="GO:0061630">
    <property type="term" value="F:ubiquitin protein ligase activity"/>
    <property type="evidence" value="ECO:0007669"/>
    <property type="project" value="UniProtKB-EC"/>
</dbReference>
<gene>
    <name evidence="9" type="ORF">LSAA_14474</name>
</gene>
<dbReference type="InterPro" id="IPR044066">
    <property type="entry name" value="TRIAD_supradom"/>
</dbReference>
<dbReference type="SMART" id="SM00591">
    <property type="entry name" value="RWD"/>
    <property type="match status" value="1"/>
</dbReference>
<evidence type="ECO:0000256" key="5">
    <source>
        <dbReference type="ARBA" id="ARBA00022771"/>
    </source>
</evidence>
<dbReference type="OrthoDB" id="69641at2759"/>